<feature type="region of interest" description="Disordered" evidence="1">
    <location>
        <begin position="133"/>
        <end position="171"/>
    </location>
</feature>
<sequence>MWKLLQVPTIEKEDTSSNESSSRKTSLQLPKSPSGSKSPKSPGSRKPLASPRKTSTSRSAGSSRGSTPWKKIRGITLINKLKGAKKKDGTPEKATSPNLSQSQMEDDLPPSKQIINGEDIQALAIDPDKLREVHIPKPPSAERRRTPTKPVMVRKHKPKSEIEKPKLNELL</sequence>
<evidence type="ECO:0000313" key="2">
    <source>
        <dbReference type="Proteomes" id="UP000694865"/>
    </source>
</evidence>
<feature type="compositionally biased region" description="Basic and acidic residues" evidence="1">
    <location>
        <begin position="159"/>
        <end position="171"/>
    </location>
</feature>
<evidence type="ECO:0000256" key="1">
    <source>
        <dbReference type="SAM" id="MobiDB-lite"/>
    </source>
</evidence>
<dbReference type="RefSeq" id="XP_006812124.1">
    <property type="nucleotide sequence ID" value="XM_006812061.1"/>
</dbReference>
<gene>
    <name evidence="3" type="primary">LOC102808588</name>
</gene>
<feature type="compositionally biased region" description="Low complexity" evidence="1">
    <location>
        <begin position="17"/>
        <end position="47"/>
    </location>
</feature>
<feature type="region of interest" description="Disordered" evidence="1">
    <location>
        <begin position="1"/>
        <end position="112"/>
    </location>
</feature>
<name>A0ABM0LWI3_SACKO</name>
<feature type="compositionally biased region" description="Basic and acidic residues" evidence="1">
    <location>
        <begin position="133"/>
        <end position="145"/>
    </location>
</feature>
<proteinExistence type="predicted"/>
<accession>A0ABM0LWI3</accession>
<evidence type="ECO:0000313" key="3">
    <source>
        <dbReference type="RefSeq" id="XP_006812124.1"/>
    </source>
</evidence>
<organism evidence="2 3">
    <name type="scientific">Saccoglossus kowalevskii</name>
    <name type="common">Acorn worm</name>
    <dbReference type="NCBI Taxonomy" id="10224"/>
    <lineage>
        <taxon>Eukaryota</taxon>
        <taxon>Metazoa</taxon>
        <taxon>Hemichordata</taxon>
        <taxon>Enteropneusta</taxon>
        <taxon>Harrimaniidae</taxon>
        <taxon>Saccoglossus</taxon>
    </lineage>
</organism>
<feature type="compositionally biased region" description="Low complexity" evidence="1">
    <location>
        <begin position="54"/>
        <end position="67"/>
    </location>
</feature>
<dbReference type="GeneID" id="102808588"/>
<feature type="compositionally biased region" description="Polar residues" evidence="1">
    <location>
        <begin position="93"/>
        <end position="103"/>
    </location>
</feature>
<dbReference type="Proteomes" id="UP000694865">
    <property type="component" value="Unplaced"/>
</dbReference>
<reference evidence="3" key="1">
    <citation type="submission" date="2025-08" db="UniProtKB">
        <authorList>
            <consortium name="RefSeq"/>
        </authorList>
    </citation>
    <scope>IDENTIFICATION</scope>
    <source>
        <tissue evidence="3">Testes</tissue>
    </source>
</reference>
<protein>
    <submittedName>
        <fullName evidence="3">Uncharacterized protein LOC102808588</fullName>
    </submittedName>
</protein>
<keyword evidence="2" id="KW-1185">Reference proteome</keyword>